<dbReference type="SUPFAM" id="SSF52266">
    <property type="entry name" value="SGNH hydrolase"/>
    <property type="match status" value="1"/>
</dbReference>
<proteinExistence type="predicted"/>
<dbReference type="InterPro" id="IPR013830">
    <property type="entry name" value="SGNH_hydro"/>
</dbReference>
<dbReference type="Gene3D" id="3.40.50.1110">
    <property type="entry name" value="SGNH hydrolase"/>
    <property type="match status" value="1"/>
</dbReference>
<sequence>MESRVFYIALGDSLTEGVGASTHDQSFTAHFFQAIKQTKECQYMNFGKSGRSSGELLQFLTDSKIRDFLKRATHITITTGGIDMIRAYQNNVNFLEYVRTFQTLKQNLRHILRNTTEMNPTTQVFLMSLYNPGTPDHKLYKVANKLIRRINRLYEETAKQFSVHTIDPLDSFLNKPHLLADEVHPNDLGYKVITDLFLTKYKFVCSPFYPKC</sequence>
<comment type="caution">
    <text evidence="2">The sequence shown here is derived from an EMBL/GenBank/DDBJ whole genome shotgun (WGS) entry which is preliminary data.</text>
</comment>
<dbReference type="EMBL" id="JBHRZT010000072">
    <property type="protein sequence ID" value="MFC3885922.1"/>
    <property type="molecule type" value="Genomic_DNA"/>
</dbReference>
<dbReference type="RefSeq" id="WP_377918301.1">
    <property type="nucleotide sequence ID" value="NZ_JBHRZT010000072.1"/>
</dbReference>
<dbReference type="Proteomes" id="UP001595752">
    <property type="component" value="Unassembled WGS sequence"/>
</dbReference>
<gene>
    <name evidence="2" type="ORF">ACFOU2_21565</name>
</gene>
<dbReference type="PANTHER" id="PTHR30383:SF5">
    <property type="entry name" value="SGNH HYDROLASE-TYPE ESTERASE DOMAIN-CONTAINING PROTEIN"/>
    <property type="match status" value="1"/>
</dbReference>
<keyword evidence="3" id="KW-1185">Reference proteome</keyword>
<evidence type="ECO:0000313" key="3">
    <source>
        <dbReference type="Proteomes" id="UP001595752"/>
    </source>
</evidence>
<evidence type="ECO:0000259" key="1">
    <source>
        <dbReference type="Pfam" id="PF13472"/>
    </source>
</evidence>
<dbReference type="Pfam" id="PF13472">
    <property type="entry name" value="Lipase_GDSL_2"/>
    <property type="match status" value="1"/>
</dbReference>
<evidence type="ECO:0000313" key="2">
    <source>
        <dbReference type="EMBL" id="MFC3885922.1"/>
    </source>
</evidence>
<dbReference type="InterPro" id="IPR051532">
    <property type="entry name" value="Ester_Hydrolysis_Enzymes"/>
</dbReference>
<accession>A0ABV8B8U7</accession>
<dbReference type="PANTHER" id="PTHR30383">
    <property type="entry name" value="THIOESTERASE 1/PROTEASE 1/LYSOPHOSPHOLIPASE L1"/>
    <property type="match status" value="1"/>
</dbReference>
<name>A0ABV8B8U7_9BACI</name>
<dbReference type="InterPro" id="IPR036514">
    <property type="entry name" value="SGNH_hydro_sf"/>
</dbReference>
<organism evidence="2 3">
    <name type="scientific">Bacillus songklensis</name>
    <dbReference type="NCBI Taxonomy" id="1069116"/>
    <lineage>
        <taxon>Bacteria</taxon>
        <taxon>Bacillati</taxon>
        <taxon>Bacillota</taxon>
        <taxon>Bacilli</taxon>
        <taxon>Bacillales</taxon>
        <taxon>Bacillaceae</taxon>
        <taxon>Bacillus</taxon>
    </lineage>
</organism>
<feature type="domain" description="SGNH hydrolase-type esterase" evidence="1">
    <location>
        <begin position="9"/>
        <end position="192"/>
    </location>
</feature>
<reference evidence="3" key="1">
    <citation type="journal article" date="2019" name="Int. J. Syst. Evol. Microbiol.">
        <title>The Global Catalogue of Microorganisms (GCM) 10K type strain sequencing project: providing services to taxonomists for standard genome sequencing and annotation.</title>
        <authorList>
            <consortium name="The Broad Institute Genomics Platform"/>
            <consortium name="The Broad Institute Genome Sequencing Center for Infectious Disease"/>
            <person name="Wu L."/>
            <person name="Ma J."/>
        </authorList>
    </citation>
    <scope>NUCLEOTIDE SEQUENCE [LARGE SCALE GENOMIC DNA]</scope>
    <source>
        <strain evidence="3">CCUG 61889</strain>
    </source>
</reference>
<protein>
    <submittedName>
        <fullName evidence="2">GDSL-type esterase/lipase family protein</fullName>
    </submittedName>
</protein>